<accession>M7SSS0</accession>
<organism evidence="5 6">
    <name type="scientific">Eutypa lata (strain UCR-EL1)</name>
    <name type="common">Grapevine dieback disease fungus</name>
    <name type="synonym">Eutypa armeniacae</name>
    <dbReference type="NCBI Taxonomy" id="1287681"/>
    <lineage>
        <taxon>Eukaryota</taxon>
        <taxon>Fungi</taxon>
        <taxon>Dikarya</taxon>
        <taxon>Ascomycota</taxon>
        <taxon>Pezizomycotina</taxon>
        <taxon>Sordariomycetes</taxon>
        <taxon>Xylariomycetidae</taxon>
        <taxon>Xylariales</taxon>
        <taxon>Diatrypaceae</taxon>
        <taxon>Eutypa</taxon>
    </lineage>
</organism>
<dbReference type="OrthoDB" id="2113965at2759"/>
<dbReference type="Pfam" id="PF04676">
    <property type="entry name" value="CwfJ_C_2"/>
    <property type="match status" value="1"/>
</dbReference>
<dbReference type="OMA" id="FMKCLTR"/>
<dbReference type="AlphaFoldDB" id="M7SSS0"/>
<evidence type="ECO:0000256" key="2">
    <source>
        <dbReference type="SAM" id="MobiDB-lite"/>
    </source>
</evidence>
<dbReference type="GO" id="GO:0000974">
    <property type="term" value="C:Prp19 complex"/>
    <property type="evidence" value="ECO:0007669"/>
    <property type="project" value="EnsemblFungi"/>
</dbReference>
<dbReference type="PANTHER" id="PTHR12072">
    <property type="entry name" value="CWF19, CELL CYCLE CONTROL PROTEIN"/>
    <property type="match status" value="1"/>
</dbReference>
<comment type="similarity">
    <text evidence="1">Belongs to the CWF19 family.</text>
</comment>
<dbReference type="InterPro" id="IPR040194">
    <property type="entry name" value="Cwf19-like"/>
</dbReference>
<feature type="domain" description="Cwf19-like C-terminal" evidence="4">
    <location>
        <begin position="482"/>
        <end position="609"/>
    </location>
</feature>
<evidence type="ECO:0000256" key="1">
    <source>
        <dbReference type="ARBA" id="ARBA00006795"/>
    </source>
</evidence>
<dbReference type="Pfam" id="PF04677">
    <property type="entry name" value="CwfJ_C_1"/>
    <property type="match status" value="1"/>
</dbReference>
<dbReference type="GO" id="GO:0005684">
    <property type="term" value="C:U2-type spliceosomal complex"/>
    <property type="evidence" value="ECO:0007669"/>
    <property type="project" value="EnsemblFungi"/>
</dbReference>
<feature type="compositionally biased region" description="Basic residues" evidence="2">
    <location>
        <begin position="25"/>
        <end position="35"/>
    </location>
</feature>
<proteinExistence type="inferred from homology"/>
<dbReference type="PANTHER" id="PTHR12072:SF5">
    <property type="entry name" value="CWF19-LIKE PROTEIN 2"/>
    <property type="match status" value="1"/>
</dbReference>
<evidence type="ECO:0000313" key="6">
    <source>
        <dbReference type="Proteomes" id="UP000012174"/>
    </source>
</evidence>
<reference evidence="6" key="1">
    <citation type="journal article" date="2013" name="Genome Announc.">
        <title>Draft genome sequence of the grapevine dieback fungus Eutypa lata UCR-EL1.</title>
        <authorList>
            <person name="Blanco-Ulate B."/>
            <person name="Rolshausen P.E."/>
            <person name="Cantu D."/>
        </authorList>
    </citation>
    <scope>NUCLEOTIDE SEQUENCE [LARGE SCALE GENOMIC DNA]</scope>
    <source>
        <strain evidence="6">UCR-EL1</strain>
    </source>
</reference>
<evidence type="ECO:0000259" key="4">
    <source>
        <dbReference type="Pfam" id="PF04677"/>
    </source>
</evidence>
<dbReference type="Proteomes" id="UP000012174">
    <property type="component" value="Unassembled WGS sequence"/>
</dbReference>
<dbReference type="SUPFAM" id="SSF54197">
    <property type="entry name" value="HIT-like"/>
    <property type="match status" value="1"/>
</dbReference>
<feature type="compositionally biased region" description="Acidic residues" evidence="2">
    <location>
        <begin position="121"/>
        <end position="130"/>
    </location>
</feature>
<dbReference type="InterPro" id="IPR006767">
    <property type="entry name" value="Cwf19-like_C_dom-2"/>
</dbReference>
<evidence type="ECO:0000259" key="3">
    <source>
        <dbReference type="Pfam" id="PF04676"/>
    </source>
</evidence>
<feature type="region of interest" description="Disordered" evidence="2">
    <location>
        <begin position="1"/>
        <end position="182"/>
    </location>
</feature>
<gene>
    <name evidence="5" type="ORF">UCREL1_5702</name>
</gene>
<feature type="domain" description="Cwf19-like protein C-terminal" evidence="3">
    <location>
        <begin position="619"/>
        <end position="722"/>
    </location>
</feature>
<feature type="compositionally biased region" description="Basic and acidic residues" evidence="2">
    <location>
        <begin position="1"/>
        <end position="24"/>
    </location>
</feature>
<dbReference type="KEGG" id="ela:UCREL1_5702"/>
<feature type="compositionally biased region" description="Basic and acidic residues" evidence="2">
    <location>
        <begin position="75"/>
        <end position="120"/>
    </location>
</feature>
<dbReference type="EMBL" id="KB706465">
    <property type="protein sequence ID" value="EMR67297.1"/>
    <property type="molecule type" value="Genomic_DNA"/>
</dbReference>
<dbReference type="GO" id="GO:0071014">
    <property type="term" value="C:post-mRNA release spliceosomal complex"/>
    <property type="evidence" value="ECO:0007669"/>
    <property type="project" value="EnsemblFungi"/>
</dbReference>
<dbReference type="STRING" id="1287681.M7SSS0"/>
<keyword evidence="6" id="KW-1185">Reference proteome</keyword>
<feature type="compositionally biased region" description="Basic residues" evidence="2">
    <location>
        <begin position="45"/>
        <end position="54"/>
    </location>
</feature>
<dbReference type="InterPro" id="IPR036265">
    <property type="entry name" value="HIT-like_sf"/>
</dbReference>
<evidence type="ECO:0000313" key="5">
    <source>
        <dbReference type="EMBL" id="EMR67297.1"/>
    </source>
</evidence>
<name>M7SSS0_EUTLA</name>
<dbReference type="GO" id="GO:0045292">
    <property type="term" value="P:mRNA cis splicing, via spliceosome"/>
    <property type="evidence" value="ECO:0007669"/>
    <property type="project" value="EnsemblFungi"/>
</dbReference>
<dbReference type="HOGENOM" id="CLU_015540_2_1_1"/>
<sequence length="729" mass="83775">MDGLEDFEKNLAAEKAERERDEEKKHRKHRHHRKDRSAERDRDGHRHRHHRHRSHDRDNDRDDADGHRHKRSRHSRDDDEGHHHGIKEHSRREHRDKGDRERDSAKRNSHLKASDVKEDLPLPDEEITAEDFEKPASSSKTLVRDSWMTDPSAIDIDYVHRGAKQSKSEPPPKQQQPKRDIHAREINAAELQALNDGKSLDQLDVPAQHEVDYKFGDSGSQWRMTKLNGVYRTAEETSRPVEEVAEERYGSLREFDDAREEKIEIDRRKVYGEGYVGKEKPSGELFQERKLDMNVHEKRGASMEQTGLDQGTVIPDDPSSTHAPTTQIDQTTLNHLRARMMKAKLKKAPDAAKLEADYDQAAAAFKAQGPPSAVVLNVMENRMLAGTTRAEAKAIDTKRGRERGLVEENDEMSIEDMVREERRTRGQGQGQGGDGLRLAERIAKDAKFDNDLEYMDENAEKLARRVQKSELSLKNAAVGEFQKINRILDSCPLCFHEDDSSKSEHQQQPVAPVVSLGTRVYLTLPTEPELADGGAVLVPLQHRTNLLECDDDEWEELRNFMKCLTRMYHEQGREVVFYENAAARRRHPHAALQAVPIPWDLGATAPAFFREAMLAADEEWAQHRKVIDTGARVARDGKLAFRRSIAREAPYFHVWFSLDGGLGHVVEDEGRWPRGDLFAREVIGGMLDVMPDVIKKQGRWRRGEDAKRVDAFRKRWRKFDWTRVLTEGQ</sequence>
<dbReference type="eggNOG" id="KOG2477">
    <property type="taxonomic scope" value="Eukaryota"/>
</dbReference>
<feature type="compositionally biased region" description="Basic and acidic residues" evidence="2">
    <location>
        <begin position="55"/>
        <end position="66"/>
    </location>
</feature>
<protein>
    <submittedName>
        <fullName evidence="5">Putative cell cycle control protein</fullName>
    </submittedName>
</protein>
<dbReference type="InterPro" id="IPR006768">
    <property type="entry name" value="Cwf19-like_C_dom-1"/>
</dbReference>